<keyword evidence="1" id="KW-0285">Flavoprotein</keyword>
<keyword evidence="5" id="KW-0503">Monooxygenase</keyword>
<name>A0A370BZG3_ASPNG</name>
<evidence type="ECO:0000256" key="3">
    <source>
        <dbReference type="ARBA" id="ARBA00023002"/>
    </source>
</evidence>
<feature type="domain" description="FAD-binding" evidence="4">
    <location>
        <begin position="150"/>
        <end position="365"/>
    </location>
</feature>
<dbReference type="VEuPathDB" id="FungiDB:M747DRAFT_324074"/>
<evidence type="ECO:0000256" key="2">
    <source>
        <dbReference type="ARBA" id="ARBA00022827"/>
    </source>
</evidence>
<proteinExistence type="predicted"/>
<accession>A0A370BZG3</accession>
<evidence type="ECO:0000313" key="6">
    <source>
        <dbReference type="Proteomes" id="UP000253845"/>
    </source>
</evidence>
<dbReference type="GO" id="GO:0004497">
    <property type="term" value="F:monooxygenase activity"/>
    <property type="evidence" value="ECO:0007669"/>
    <property type="project" value="UniProtKB-KW"/>
</dbReference>
<dbReference type="InterPro" id="IPR036188">
    <property type="entry name" value="FAD/NAD-bd_sf"/>
</dbReference>
<dbReference type="SUPFAM" id="SSF54373">
    <property type="entry name" value="FAD-linked reductases, C-terminal domain"/>
    <property type="match status" value="1"/>
</dbReference>
<dbReference type="PANTHER" id="PTHR46720:SF3">
    <property type="entry name" value="FAD-BINDING DOMAIN-CONTAINING PROTEIN-RELATED"/>
    <property type="match status" value="1"/>
</dbReference>
<dbReference type="SUPFAM" id="SSF51905">
    <property type="entry name" value="FAD/NAD(P)-binding domain"/>
    <property type="match status" value="1"/>
</dbReference>
<keyword evidence="2" id="KW-0274">FAD</keyword>
<dbReference type="Gene3D" id="3.50.50.60">
    <property type="entry name" value="FAD/NAD(P)-binding domain"/>
    <property type="match status" value="1"/>
</dbReference>
<dbReference type="PANTHER" id="PTHR46720">
    <property type="entry name" value="HYDROXYLASE, PUTATIVE (AFU_ORTHOLOGUE AFUA_3G01460)-RELATED"/>
    <property type="match status" value="1"/>
</dbReference>
<evidence type="ECO:0000256" key="1">
    <source>
        <dbReference type="ARBA" id="ARBA00022630"/>
    </source>
</evidence>
<dbReference type="EMBL" id="KZ851921">
    <property type="protein sequence ID" value="RDH18949.1"/>
    <property type="molecule type" value="Genomic_DNA"/>
</dbReference>
<dbReference type="Proteomes" id="UP000253845">
    <property type="component" value="Unassembled WGS sequence"/>
</dbReference>
<dbReference type="GO" id="GO:0071949">
    <property type="term" value="F:FAD binding"/>
    <property type="evidence" value="ECO:0007669"/>
    <property type="project" value="InterPro"/>
</dbReference>
<dbReference type="FunFam" id="3.50.50.60:FF:000153">
    <property type="entry name" value="Salicylate hydroxylase, putative"/>
    <property type="match status" value="1"/>
</dbReference>
<reference evidence="5 6" key="1">
    <citation type="submission" date="2018-07" db="EMBL/GenBank/DDBJ databases">
        <title>Section-level genome sequencing of Aspergillus section Nigri to investigate inter- and intra-species variation.</title>
        <authorList>
            <consortium name="DOE Joint Genome Institute"/>
            <person name="Vesth T.C."/>
            <person name="Nybo J.L."/>
            <person name="Theobald S."/>
            <person name="Frisvad J.C."/>
            <person name="Larsen T.O."/>
            <person name="Nielsen K.F."/>
            <person name="Hoof J.B."/>
            <person name="Brandl J."/>
            <person name="Salamov A."/>
            <person name="Riley R."/>
            <person name="Gladden J.M."/>
            <person name="Phatale P."/>
            <person name="Nielsen M.T."/>
            <person name="Lyhne E.K."/>
            <person name="Kogle M.E."/>
            <person name="Strasser K."/>
            <person name="McDonnell E."/>
            <person name="Barry K."/>
            <person name="Clum A."/>
            <person name="Chen C."/>
            <person name="Nolan M."/>
            <person name="Sandor L."/>
            <person name="Kuo A."/>
            <person name="Lipzen A."/>
            <person name="Hainaut M."/>
            <person name="Drula E."/>
            <person name="Tsang A."/>
            <person name="Magnuson J.K."/>
            <person name="Henrissat B."/>
            <person name="Wiebenga A."/>
            <person name="Simmons B.A."/>
            <person name="Makela M.R."/>
            <person name="De vries R.P."/>
            <person name="Grigoriev I.V."/>
            <person name="Mortensen U.H."/>
            <person name="Baker S.E."/>
            <person name="Andersen M.R."/>
        </authorList>
    </citation>
    <scope>NUCLEOTIDE SEQUENCE [LARGE SCALE GENOMIC DNA]</scope>
    <source>
        <strain evidence="5 6">ATCC 13496</strain>
    </source>
</reference>
<evidence type="ECO:0000313" key="5">
    <source>
        <dbReference type="EMBL" id="RDH18949.1"/>
    </source>
</evidence>
<dbReference type="Pfam" id="PF01494">
    <property type="entry name" value="FAD_binding_3"/>
    <property type="match status" value="1"/>
</dbReference>
<dbReference type="InterPro" id="IPR051104">
    <property type="entry name" value="FAD_monoxygenase"/>
</dbReference>
<dbReference type="AlphaFoldDB" id="A0A370BZG3"/>
<protein>
    <submittedName>
        <fullName evidence="5">Salicylate 1-monooxygenase sala</fullName>
    </submittedName>
</protein>
<keyword evidence="3" id="KW-0560">Oxidoreductase</keyword>
<dbReference type="InterPro" id="IPR002938">
    <property type="entry name" value="FAD-bd"/>
</dbReference>
<dbReference type="GO" id="GO:0044550">
    <property type="term" value="P:secondary metabolite biosynthetic process"/>
    <property type="evidence" value="ECO:0007669"/>
    <property type="project" value="UniProtKB-ARBA"/>
</dbReference>
<organism evidence="5 6">
    <name type="scientific">Aspergillus niger ATCC 13496</name>
    <dbReference type="NCBI Taxonomy" id="1353008"/>
    <lineage>
        <taxon>Eukaryota</taxon>
        <taxon>Fungi</taxon>
        <taxon>Dikarya</taxon>
        <taxon>Ascomycota</taxon>
        <taxon>Pezizomycotina</taxon>
        <taxon>Eurotiomycetes</taxon>
        <taxon>Eurotiomycetidae</taxon>
        <taxon>Eurotiales</taxon>
        <taxon>Aspergillaceae</taxon>
        <taxon>Aspergillus</taxon>
        <taxon>Aspergillus subgen. Circumdati</taxon>
    </lineage>
</organism>
<evidence type="ECO:0000259" key="4">
    <source>
        <dbReference type="Pfam" id="PF01494"/>
    </source>
</evidence>
<sequence>MDRPLPIDSHLTNSQSTIMSTDSIEVAIIGAGITGITLALGLLSRGIPVRVYERARDFHEIGAGIGFTPNAEWAMKVVDPRIQAAFKRVATPNASDWFQWVDGFNESGTDPRETEEQLLFKIYLGERGFEGCHRADFLGELARLLPEGVVTFQKALDTVEPAADNSLGQLLRFQDGTTATAHAVIGCDGIRSRVRQILLGEDHPAASAHYSHKYAARGLIPMDRAREALGEDKVATRFMHLGPDAHALTFPVSHGSLLNVVAFVTDPNPWPYADRWTAQGPKEDVTAAFSRFGPTMRTIIDLLPDPIDQWAVFDTYDHPPNTYSRGAVCIAGDAAHAAAPHHGAGAGCGVEDAAVLCAVLDMAAKRVDTAKDGTEGKAALITTAFETYDAVRRERAQWLVESSRVIGNLYEWQDKEVGSDASRCHDEVYWRSHRIWDYDIDAMMRETAEVFEARVAGVAKN</sequence>
<gene>
    <name evidence="5" type="ORF">M747DRAFT_324074</name>
</gene>
<dbReference type="PRINTS" id="PR00420">
    <property type="entry name" value="RNGMNOXGNASE"/>
</dbReference>